<dbReference type="RefSeq" id="WP_166197135.1">
    <property type="nucleotide sequence ID" value="NZ_JAAOIV010000008.1"/>
</dbReference>
<sequence length="180" mass="19231">MDASDGPTAKPVLSALGQCAVDTERHVARAGWDQAPRLFAIARNGDLAAREPALQEQLAGLDPQAYSTVEQEGFPSTSSIESLLGRLAWPPEVDGVALAIERIVVPPAAERDLPEDPEQAAETLAAHEDRQDVRLFVAVLRDGERICLLRQRAHDEDDKVALGTDIAPGLVAALEATLAD</sequence>
<dbReference type="AlphaFoldDB" id="A0A967B813"/>
<comment type="caution">
    <text evidence="1">The sequence shown here is derived from an EMBL/GenBank/DDBJ whole genome shotgun (WGS) entry which is preliminary data.</text>
</comment>
<dbReference type="Proteomes" id="UP000744769">
    <property type="component" value="Unassembled WGS sequence"/>
</dbReference>
<dbReference type="EMBL" id="JAAOIV010000008">
    <property type="protein sequence ID" value="NHN56471.1"/>
    <property type="molecule type" value="Genomic_DNA"/>
</dbReference>
<name>A0A967B813_9MICO</name>
<dbReference type="InterPro" id="IPR047681">
    <property type="entry name" value="PPA1309-like"/>
</dbReference>
<accession>A0A967B813</accession>
<evidence type="ECO:0000313" key="1">
    <source>
        <dbReference type="EMBL" id="NHN56471.1"/>
    </source>
</evidence>
<keyword evidence="2" id="KW-1185">Reference proteome</keyword>
<gene>
    <name evidence="1" type="ORF">G9U51_11850</name>
</gene>
<protein>
    <submittedName>
        <fullName evidence="1">Uncharacterized protein</fullName>
    </submittedName>
</protein>
<proteinExistence type="predicted"/>
<evidence type="ECO:0000313" key="2">
    <source>
        <dbReference type="Proteomes" id="UP000744769"/>
    </source>
</evidence>
<reference evidence="1" key="1">
    <citation type="submission" date="2020-03" db="EMBL/GenBank/DDBJ databases">
        <title>Draft sequencing of Calidifontibacter sp. DB0510.</title>
        <authorList>
            <person name="Kim D.-U."/>
        </authorList>
    </citation>
    <scope>NUCLEOTIDE SEQUENCE</scope>
    <source>
        <strain evidence="1">DB0510</strain>
    </source>
</reference>
<dbReference type="NCBIfam" id="NF040618">
    <property type="entry name" value="PPA1309_fam"/>
    <property type="match status" value="1"/>
</dbReference>
<organism evidence="1 2">
    <name type="scientific">Metallococcus carri</name>
    <dbReference type="NCBI Taxonomy" id="1656884"/>
    <lineage>
        <taxon>Bacteria</taxon>
        <taxon>Bacillati</taxon>
        <taxon>Actinomycetota</taxon>
        <taxon>Actinomycetes</taxon>
        <taxon>Micrococcales</taxon>
        <taxon>Dermacoccaceae</taxon>
        <taxon>Metallococcus</taxon>
    </lineage>
</organism>